<dbReference type="EMBL" id="JAPDMZ010000285">
    <property type="protein sequence ID" value="KAK0544401.1"/>
    <property type="molecule type" value="Genomic_DNA"/>
</dbReference>
<dbReference type="Pfam" id="PF00106">
    <property type="entry name" value="adh_short"/>
    <property type="match status" value="1"/>
</dbReference>
<dbReference type="SUPFAM" id="SSF51735">
    <property type="entry name" value="NAD(P)-binding Rossmann-fold domains"/>
    <property type="match status" value="1"/>
</dbReference>
<evidence type="ECO:0000313" key="3">
    <source>
        <dbReference type="EMBL" id="KAK0544401.1"/>
    </source>
</evidence>
<sequence length="256" mass="26880">MSSNKTIILITGANNGIGLEVASQLLQASANNHVILTSRSLAKGEAALAELQGKFPSAPGSAEVIELDVTQPEVVERAAKQVEAAHGRLDVLVNNAGIAFFPPGTPVPKMFRETYETNVIGVQTTSDAFSPLLKKSTSTPRLLNVSSGVGSITQRLDPADPTFNMPGGAHYRASKAALNMVTACLNFELAPHGIKLFSIDPGFTVSDLSPNNRAEKGARPTADAATFIVRIVNGEEDAKAGGFLTEMEGKGGLLPW</sequence>
<name>A0AAN6GPC0_9BASI</name>
<comment type="caution">
    <text evidence="3">The sequence shown here is derived from an EMBL/GenBank/DDBJ whole genome shotgun (WGS) entry which is preliminary data.</text>
</comment>
<accession>A0AAN6GPC0</accession>
<evidence type="ECO:0000313" key="4">
    <source>
        <dbReference type="Proteomes" id="UP001176517"/>
    </source>
</evidence>
<evidence type="ECO:0008006" key="5">
    <source>
        <dbReference type="Google" id="ProtNLM"/>
    </source>
</evidence>
<comment type="similarity">
    <text evidence="1 2">Belongs to the short-chain dehydrogenases/reductases (SDR) family.</text>
</comment>
<proteinExistence type="inferred from homology"/>
<dbReference type="PRINTS" id="PR00081">
    <property type="entry name" value="GDHRDH"/>
</dbReference>
<dbReference type="PANTHER" id="PTHR43544">
    <property type="entry name" value="SHORT-CHAIN DEHYDROGENASE/REDUCTASE"/>
    <property type="match status" value="1"/>
</dbReference>
<protein>
    <recommendedName>
        <fullName evidence="5">NAD(P)-binding protein</fullName>
    </recommendedName>
</protein>
<dbReference type="InterPro" id="IPR002347">
    <property type="entry name" value="SDR_fam"/>
</dbReference>
<keyword evidence="4" id="KW-1185">Reference proteome</keyword>
<dbReference type="PRINTS" id="PR00080">
    <property type="entry name" value="SDRFAMILY"/>
</dbReference>
<dbReference type="PANTHER" id="PTHR43544:SF32">
    <property type="entry name" value="CHAIN DEHYDROGENASE, PUTATIVE (AFU_ORTHOLOGUE AFUA_5G01530)-RELATED"/>
    <property type="match status" value="1"/>
</dbReference>
<evidence type="ECO:0000256" key="1">
    <source>
        <dbReference type="ARBA" id="ARBA00006484"/>
    </source>
</evidence>
<dbReference type="GO" id="GO:0005737">
    <property type="term" value="C:cytoplasm"/>
    <property type="evidence" value="ECO:0007669"/>
    <property type="project" value="TreeGrafter"/>
</dbReference>
<organism evidence="3 4">
    <name type="scientific">Tilletia horrida</name>
    <dbReference type="NCBI Taxonomy" id="155126"/>
    <lineage>
        <taxon>Eukaryota</taxon>
        <taxon>Fungi</taxon>
        <taxon>Dikarya</taxon>
        <taxon>Basidiomycota</taxon>
        <taxon>Ustilaginomycotina</taxon>
        <taxon>Exobasidiomycetes</taxon>
        <taxon>Tilletiales</taxon>
        <taxon>Tilletiaceae</taxon>
        <taxon>Tilletia</taxon>
    </lineage>
</organism>
<gene>
    <name evidence="3" type="ORF">OC846_006083</name>
</gene>
<dbReference type="InterPro" id="IPR051468">
    <property type="entry name" value="Fungal_SecMetab_SDRs"/>
</dbReference>
<dbReference type="AlphaFoldDB" id="A0AAN6GPC0"/>
<dbReference type="Proteomes" id="UP001176517">
    <property type="component" value="Unassembled WGS sequence"/>
</dbReference>
<dbReference type="Gene3D" id="3.40.50.720">
    <property type="entry name" value="NAD(P)-binding Rossmann-like Domain"/>
    <property type="match status" value="1"/>
</dbReference>
<evidence type="ECO:0000256" key="2">
    <source>
        <dbReference type="RuleBase" id="RU000363"/>
    </source>
</evidence>
<reference evidence="3" key="1">
    <citation type="journal article" date="2023" name="PhytoFront">
        <title>Draft Genome Resources of Seven Strains of Tilletia horrida, Causal Agent of Kernel Smut of Rice.</title>
        <authorList>
            <person name="Khanal S."/>
            <person name="Antony Babu S."/>
            <person name="Zhou X.G."/>
        </authorList>
    </citation>
    <scope>NUCLEOTIDE SEQUENCE</scope>
    <source>
        <strain evidence="3">TX6</strain>
    </source>
</reference>
<dbReference type="GO" id="GO:0016491">
    <property type="term" value="F:oxidoreductase activity"/>
    <property type="evidence" value="ECO:0007669"/>
    <property type="project" value="TreeGrafter"/>
</dbReference>
<dbReference type="GO" id="GO:0019748">
    <property type="term" value="P:secondary metabolic process"/>
    <property type="evidence" value="ECO:0007669"/>
    <property type="project" value="TreeGrafter"/>
</dbReference>
<dbReference type="InterPro" id="IPR036291">
    <property type="entry name" value="NAD(P)-bd_dom_sf"/>
</dbReference>